<name>A0A7W5CKN1_9MICO</name>
<feature type="transmembrane region" description="Helical" evidence="2">
    <location>
        <begin position="225"/>
        <end position="250"/>
    </location>
</feature>
<keyword evidence="2" id="KW-0472">Membrane</keyword>
<feature type="region of interest" description="Disordered" evidence="1">
    <location>
        <begin position="276"/>
        <end position="295"/>
    </location>
</feature>
<feature type="transmembrane region" description="Helical" evidence="2">
    <location>
        <begin position="455"/>
        <end position="472"/>
    </location>
</feature>
<evidence type="ECO:0000313" key="4">
    <source>
        <dbReference type="Proteomes" id="UP000543579"/>
    </source>
</evidence>
<dbReference type="Pfam" id="PF03929">
    <property type="entry name" value="PepSY_TM"/>
    <property type="match status" value="1"/>
</dbReference>
<accession>A0A7W5CKN1</accession>
<evidence type="ECO:0000313" key="3">
    <source>
        <dbReference type="EMBL" id="MBB3159089.1"/>
    </source>
</evidence>
<dbReference type="PANTHER" id="PTHR34219">
    <property type="entry name" value="IRON-REGULATED INNER MEMBRANE PROTEIN-RELATED"/>
    <property type="match status" value="1"/>
</dbReference>
<reference evidence="3 4" key="1">
    <citation type="submission" date="2020-08" db="EMBL/GenBank/DDBJ databases">
        <title>Genomic Encyclopedia of Type Strains, Phase III (KMG-III): the genomes of soil and plant-associated and newly described type strains.</title>
        <authorList>
            <person name="Whitman W."/>
        </authorList>
    </citation>
    <scope>NUCLEOTIDE SEQUENCE [LARGE SCALE GENOMIC DNA]</scope>
    <source>
        <strain evidence="3 4">CECT 8356</strain>
    </source>
</reference>
<sequence>MTTTARDVNASAPLEPAAPVSTPTADRPAKGWFTALLRRLHFFAGLLVGPFILVAAVSGALYAITPTLEKVIYAHELSASSDAAAVPLADQIAAAEAYLGDGASPVAVRPAPAPGDTTRVMFADASLPESTTRAIFVDPATTEIRGDLAAYGTSGALPLRHWISDLHRSLHLGDVGRWYSELAASWLGIVALAGVGLWIGRFVRSRRGRRDLLRPNRRHRGYRRLSGWHSAVGIWVVLGALFLSATGITWSTFAGANVSDLRAAIGGGTPALTTTLDGSAATAGDHAHHGDAATTPTGQANAATFDAVLAISQRLNVDSGDVEIRPPSAAGKAWVVQEIHRSYPTEVDAVAIDGSSMQVVDRVDFADYPLLAKLSRWGIDLHMGTMFGLANQLALFALAVGIASLVVIGYAMWWKRRPTRGLPSAPARGVLRHAPWWGVGAVLVAAVAIGLVLPFVGYTLVVFVVLDLLLGWRPRRASSSARRDTATR</sequence>
<feature type="region of interest" description="Disordered" evidence="1">
    <location>
        <begin position="1"/>
        <end position="25"/>
    </location>
</feature>
<dbReference type="Proteomes" id="UP000543579">
    <property type="component" value="Unassembled WGS sequence"/>
</dbReference>
<protein>
    <submittedName>
        <fullName evidence="3">Putative iron-regulated membrane protein</fullName>
    </submittedName>
</protein>
<feature type="transmembrane region" description="Helical" evidence="2">
    <location>
        <begin position="434"/>
        <end position="449"/>
    </location>
</feature>
<keyword evidence="2" id="KW-1133">Transmembrane helix</keyword>
<evidence type="ECO:0000256" key="2">
    <source>
        <dbReference type="SAM" id="Phobius"/>
    </source>
</evidence>
<comment type="caution">
    <text evidence="3">The sequence shown here is derived from an EMBL/GenBank/DDBJ whole genome shotgun (WGS) entry which is preliminary data.</text>
</comment>
<feature type="transmembrane region" description="Helical" evidence="2">
    <location>
        <begin position="40"/>
        <end position="64"/>
    </location>
</feature>
<keyword evidence="2" id="KW-0812">Transmembrane</keyword>
<dbReference type="PANTHER" id="PTHR34219:SF1">
    <property type="entry name" value="PEPSY DOMAIN-CONTAINING PROTEIN"/>
    <property type="match status" value="1"/>
</dbReference>
<feature type="transmembrane region" description="Helical" evidence="2">
    <location>
        <begin position="393"/>
        <end position="413"/>
    </location>
</feature>
<gene>
    <name evidence="3" type="ORF">FHS07_002807</name>
</gene>
<dbReference type="EMBL" id="JACHXY010000003">
    <property type="protein sequence ID" value="MBB3159089.1"/>
    <property type="molecule type" value="Genomic_DNA"/>
</dbReference>
<organism evidence="3 4">
    <name type="scientific">Microbacterium proteolyticum</name>
    <dbReference type="NCBI Taxonomy" id="1572644"/>
    <lineage>
        <taxon>Bacteria</taxon>
        <taxon>Bacillati</taxon>
        <taxon>Actinomycetota</taxon>
        <taxon>Actinomycetes</taxon>
        <taxon>Micrococcales</taxon>
        <taxon>Microbacteriaceae</taxon>
        <taxon>Microbacterium</taxon>
    </lineage>
</organism>
<evidence type="ECO:0000256" key="1">
    <source>
        <dbReference type="SAM" id="MobiDB-lite"/>
    </source>
</evidence>
<proteinExistence type="predicted"/>
<dbReference type="InterPro" id="IPR005625">
    <property type="entry name" value="PepSY-ass_TM"/>
</dbReference>
<feature type="transmembrane region" description="Helical" evidence="2">
    <location>
        <begin position="183"/>
        <end position="204"/>
    </location>
</feature>
<dbReference type="AlphaFoldDB" id="A0A7W5CKN1"/>